<comment type="caution">
    <text evidence="1">The sequence shown here is derived from an EMBL/GenBank/DDBJ whole genome shotgun (WGS) entry which is preliminary data.</text>
</comment>
<reference evidence="1" key="1">
    <citation type="submission" date="2013-08" db="EMBL/GenBank/DDBJ databases">
        <authorList>
            <person name="Mendez C."/>
            <person name="Richter M."/>
            <person name="Ferrer M."/>
            <person name="Sanchez J."/>
        </authorList>
    </citation>
    <scope>NUCLEOTIDE SEQUENCE</scope>
</reference>
<organism evidence="1">
    <name type="scientific">mine drainage metagenome</name>
    <dbReference type="NCBI Taxonomy" id="410659"/>
    <lineage>
        <taxon>unclassified sequences</taxon>
        <taxon>metagenomes</taxon>
        <taxon>ecological metagenomes</taxon>
    </lineage>
</organism>
<protein>
    <submittedName>
        <fullName evidence="1">Serotonin receptor related protein</fullName>
    </submittedName>
</protein>
<name>T0YAE2_9ZZZZ</name>
<reference evidence="1" key="2">
    <citation type="journal article" date="2014" name="ISME J.">
        <title>Microbial stratification in low pH oxic and suboxic macroscopic growths along an acid mine drainage.</title>
        <authorList>
            <person name="Mendez-Garcia C."/>
            <person name="Mesa V."/>
            <person name="Sprenger R.R."/>
            <person name="Richter M."/>
            <person name="Diez M.S."/>
            <person name="Solano J."/>
            <person name="Bargiela R."/>
            <person name="Golyshina O.V."/>
            <person name="Manteca A."/>
            <person name="Ramos J.L."/>
            <person name="Gallego J.R."/>
            <person name="Llorente I."/>
            <person name="Martins Dos Santos V.A."/>
            <person name="Jensen O.N."/>
            <person name="Pelaez A.I."/>
            <person name="Sanchez J."/>
            <person name="Ferrer M."/>
        </authorList>
    </citation>
    <scope>NUCLEOTIDE SEQUENCE</scope>
</reference>
<feature type="non-terminal residue" evidence="1">
    <location>
        <position position="1"/>
    </location>
</feature>
<evidence type="ECO:0000313" key="1">
    <source>
        <dbReference type="EMBL" id="EQD28787.1"/>
    </source>
</evidence>
<sequence length="54" mass="6686">YSGQKVYNIWLSKVDNMVKFRTEEVEKIYMREFERVIGIPMYETRGERRARIRI</sequence>
<accession>T0YAE2</accession>
<dbReference type="EMBL" id="AUZZ01010728">
    <property type="protein sequence ID" value="EQD28787.1"/>
    <property type="molecule type" value="Genomic_DNA"/>
</dbReference>
<dbReference type="AlphaFoldDB" id="T0YAE2"/>
<gene>
    <name evidence="1" type="ORF">B2A_14760</name>
</gene>
<proteinExistence type="predicted"/>
<keyword evidence="1" id="KW-0675">Receptor</keyword>